<dbReference type="AlphaFoldDB" id="A0A1J9Q5H4"/>
<proteinExistence type="predicted"/>
<accession>A0A1J9Q5H4</accession>
<reference evidence="1 2" key="1">
    <citation type="submission" date="2015-08" db="EMBL/GenBank/DDBJ databases">
        <title>Emmonsia species relationships and genome sequence.</title>
        <authorList>
            <person name="Cuomo C.A."/>
            <person name="Schwartz I.S."/>
            <person name="Kenyon C."/>
            <person name="De Hoog G.S."/>
            <person name="Govender N.P."/>
            <person name="Botha A."/>
            <person name="Moreno L."/>
            <person name="De Vries M."/>
            <person name="Munoz J.F."/>
            <person name="Stielow J.B."/>
        </authorList>
    </citation>
    <scope>NUCLEOTIDE SEQUENCE [LARGE SCALE GENOMIC DNA]</scope>
    <source>
        <strain evidence="1 2">EI222</strain>
    </source>
</reference>
<comment type="caution">
    <text evidence="1">The sequence shown here is derived from an EMBL/GenBank/DDBJ whole genome shotgun (WGS) entry which is preliminary data.</text>
</comment>
<name>A0A1J9Q5H4_9EURO</name>
<gene>
    <name evidence="1" type="ORF">ACJ73_04686</name>
</gene>
<evidence type="ECO:0000313" key="1">
    <source>
        <dbReference type="EMBL" id="OJD23958.1"/>
    </source>
</evidence>
<dbReference type="Proteomes" id="UP000242791">
    <property type="component" value="Unassembled WGS sequence"/>
</dbReference>
<organism evidence="1 2">
    <name type="scientific">Blastomyces percursus</name>
    <dbReference type="NCBI Taxonomy" id="1658174"/>
    <lineage>
        <taxon>Eukaryota</taxon>
        <taxon>Fungi</taxon>
        <taxon>Dikarya</taxon>
        <taxon>Ascomycota</taxon>
        <taxon>Pezizomycotina</taxon>
        <taxon>Eurotiomycetes</taxon>
        <taxon>Eurotiomycetidae</taxon>
        <taxon>Onygenales</taxon>
        <taxon>Ajellomycetaceae</taxon>
        <taxon>Blastomyces</taxon>
    </lineage>
</organism>
<dbReference type="EMBL" id="LGTZ01000666">
    <property type="protein sequence ID" value="OJD23958.1"/>
    <property type="molecule type" value="Genomic_DNA"/>
</dbReference>
<sequence length="135" mass="15112">MDLRTPEAVALNSNKRMDKALVKVDEKAGQLKTMGLTIRDQDLLANRLNFSRARQAYTKIQEASDYLFLAVVLAVSPTECAQKAFDRVLEHFIRLDNYEKYSMGLDASAKRSFESTTAANGFSSALPLLYENLVS</sequence>
<dbReference type="STRING" id="1658174.A0A1J9Q5H4"/>
<keyword evidence="2" id="KW-1185">Reference proteome</keyword>
<protein>
    <submittedName>
        <fullName evidence="1">Uncharacterized protein</fullName>
    </submittedName>
</protein>
<dbReference type="OrthoDB" id="4483868at2759"/>
<dbReference type="VEuPathDB" id="FungiDB:ACJ73_04686"/>
<evidence type="ECO:0000313" key="2">
    <source>
        <dbReference type="Proteomes" id="UP000242791"/>
    </source>
</evidence>